<evidence type="ECO:0000256" key="1">
    <source>
        <dbReference type="ARBA" id="ARBA00004141"/>
    </source>
</evidence>
<comment type="caution">
    <text evidence="6">The sequence shown here is derived from an EMBL/GenBank/DDBJ whole genome shotgun (WGS) entry which is preliminary data.</text>
</comment>
<feature type="transmembrane region" description="Helical" evidence="5">
    <location>
        <begin position="144"/>
        <end position="162"/>
    </location>
</feature>
<gene>
    <name evidence="6" type="ORF">GCM10023230_20320</name>
</gene>
<dbReference type="Pfam" id="PF07681">
    <property type="entry name" value="DoxX"/>
    <property type="match status" value="1"/>
</dbReference>
<keyword evidence="4 5" id="KW-0472">Membrane</keyword>
<dbReference type="InterPro" id="IPR032808">
    <property type="entry name" value="DoxX"/>
</dbReference>
<evidence type="ECO:0000256" key="5">
    <source>
        <dbReference type="SAM" id="Phobius"/>
    </source>
</evidence>
<protein>
    <recommendedName>
        <fullName evidence="8">DoxX family protein</fullName>
    </recommendedName>
</protein>
<evidence type="ECO:0000256" key="3">
    <source>
        <dbReference type="ARBA" id="ARBA00022989"/>
    </source>
</evidence>
<comment type="subcellular location">
    <subcellularLocation>
        <location evidence="1">Membrane</location>
        <topology evidence="1">Multi-pass membrane protein</topology>
    </subcellularLocation>
</comment>
<evidence type="ECO:0000256" key="2">
    <source>
        <dbReference type="ARBA" id="ARBA00022692"/>
    </source>
</evidence>
<organism evidence="6 7">
    <name type="scientific">Flavobacterium hankyongi</name>
    <dbReference type="NCBI Taxonomy" id="1176532"/>
    <lineage>
        <taxon>Bacteria</taxon>
        <taxon>Pseudomonadati</taxon>
        <taxon>Bacteroidota</taxon>
        <taxon>Flavobacteriia</taxon>
        <taxon>Flavobacteriales</taxon>
        <taxon>Flavobacteriaceae</taxon>
        <taxon>Flavobacterium</taxon>
    </lineage>
</organism>
<reference evidence="7" key="1">
    <citation type="journal article" date="2019" name="Int. J. Syst. Evol. Microbiol.">
        <title>The Global Catalogue of Microorganisms (GCM) 10K type strain sequencing project: providing services to taxonomists for standard genome sequencing and annotation.</title>
        <authorList>
            <consortium name="The Broad Institute Genomics Platform"/>
            <consortium name="The Broad Institute Genome Sequencing Center for Infectious Disease"/>
            <person name="Wu L."/>
            <person name="Ma J."/>
        </authorList>
    </citation>
    <scope>NUCLEOTIDE SEQUENCE [LARGE SCALE GENOMIC DNA]</scope>
    <source>
        <strain evidence="7">JCM 18198</strain>
    </source>
</reference>
<name>A0ABP8ZYY7_9FLAO</name>
<evidence type="ECO:0000313" key="7">
    <source>
        <dbReference type="Proteomes" id="UP001500141"/>
    </source>
</evidence>
<sequence>MICAIFKNFRISKVIKKTKSFRIRSNLEQLLKKRSIQNIKFYNIKIKYIKILRILLNFFSLNLIGTKKITFMKIATIVVRVLLGLLFVYASANFFLKLSPEPETTGAFKAFQSGIVASTYILPLAKALELLCGVAFLTGKFVSLANIVILPVTINIFMIHLFMSPENLPIAIGIIFANSFLIFRYWDNYKSVFTP</sequence>
<proteinExistence type="predicted"/>
<keyword evidence="7" id="KW-1185">Reference proteome</keyword>
<keyword evidence="2 5" id="KW-0812">Transmembrane</keyword>
<feature type="transmembrane region" description="Helical" evidence="5">
    <location>
        <begin position="168"/>
        <end position="186"/>
    </location>
</feature>
<keyword evidence="3 5" id="KW-1133">Transmembrane helix</keyword>
<accession>A0ABP8ZYY7</accession>
<evidence type="ECO:0008006" key="8">
    <source>
        <dbReference type="Google" id="ProtNLM"/>
    </source>
</evidence>
<feature type="transmembrane region" description="Helical" evidence="5">
    <location>
        <begin position="77"/>
        <end position="95"/>
    </location>
</feature>
<dbReference type="Proteomes" id="UP001500141">
    <property type="component" value="Unassembled WGS sequence"/>
</dbReference>
<evidence type="ECO:0000256" key="4">
    <source>
        <dbReference type="ARBA" id="ARBA00023136"/>
    </source>
</evidence>
<evidence type="ECO:0000313" key="6">
    <source>
        <dbReference type="EMBL" id="GAA4770145.1"/>
    </source>
</evidence>
<dbReference type="EMBL" id="BAABIP010000017">
    <property type="protein sequence ID" value="GAA4770145.1"/>
    <property type="molecule type" value="Genomic_DNA"/>
</dbReference>
<feature type="transmembrane region" description="Helical" evidence="5">
    <location>
        <begin position="115"/>
        <end position="137"/>
    </location>
</feature>